<dbReference type="OrthoDB" id="38293at2157"/>
<protein>
    <submittedName>
        <fullName evidence="2">Uncharacterized protein</fullName>
    </submittedName>
</protein>
<dbReference type="EMBL" id="CP013695">
    <property type="protein sequence ID" value="ALU31964.1"/>
    <property type="molecule type" value="Genomic_DNA"/>
</dbReference>
<dbReference type="STRING" id="1435377.SUSAZ_02015"/>
<sequence>MLIRYDQRVIIVRRLYAFTTPKRREPIRDYELRMLRGISEKFELGDIIEYARWDDEDIRYIEAVFEGGKVKMRYKEGKEGIAEIKTRRGEPLRFR</sequence>
<dbReference type="EMBL" id="CP013694">
    <property type="protein sequence ID" value="ALU29235.1"/>
    <property type="molecule type" value="Genomic_DNA"/>
</dbReference>
<dbReference type="PaxDb" id="1435377-SUSAZ_02015"/>
<dbReference type="Proteomes" id="UP000060043">
    <property type="component" value="Chromosome"/>
</dbReference>
<evidence type="ECO:0000313" key="1">
    <source>
        <dbReference type="EMBL" id="ALU29235.1"/>
    </source>
</evidence>
<accession>A0A0U3HM19</accession>
<gene>
    <name evidence="1" type="ORF">ATY89_04320</name>
    <name evidence="2" type="ORF">ATZ20_07345</name>
</gene>
<name>A0A0U3HM19_9CREN</name>
<dbReference type="OMA" id="WTEGNIN"/>
<evidence type="ECO:0000313" key="4">
    <source>
        <dbReference type="Proteomes" id="UP000065473"/>
    </source>
</evidence>
<dbReference type="AlphaFoldDB" id="A0A0U3HM19"/>
<reference evidence="3 4" key="1">
    <citation type="submission" date="2015-12" db="EMBL/GenBank/DDBJ databases">
        <title>A stable core within a dynamic pangenome in Sulfolobus acidocaldarius.</title>
        <authorList>
            <person name="Anderson R."/>
            <person name="Kouris A."/>
            <person name="Seward C."/>
            <person name="Campbell K."/>
            <person name="Whitaker R."/>
        </authorList>
    </citation>
    <scope>NUCLEOTIDE SEQUENCE [LARGE SCALE GENOMIC DNA]</scope>
    <source>
        <strain evidence="1 4">GG12-C01-09</strain>
        <strain evidence="2 3">NG05B_CO5_07</strain>
    </source>
</reference>
<dbReference type="Proteomes" id="UP000065473">
    <property type="component" value="Chromosome"/>
</dbReference>
<evidence type="ECO:0000313" key="3">
    <source>
        <dbReference type="Proteomes" id="UP000060043"/>
    </source>
</evidence>
<organism evidence="2 3">
    <name type="scientific">Sulfolobus acidocaldarius</name>
    <dbReference type="NCBI Taxonomy" id="2285"/>
    <lineage>
        <taxon>Archaea</taxon>
        <taxon>Thermoproteota</taxon>
        <taxon>Thermoprotei</taxon>
        <taxon>Sulfolobales</taxon>
        <taxon>Sulfolobaceae</taxon>
        <taxon>Sulfolobus</taxon>
    </lineage>
</organism>
<evidence type="ECO:0000313" key="2">
    <source>
        <dbReference type="EMBL" id="ALU31964.1"/>
    </source>
</evidence>
<proteinExistence type="predicted"/>